<reference evidence="19" key="1">
    <citation type="submission" date="2016-04" db="EMBL/GenBank/DDBJ databases">
        <title>Comparative genomics of biotechnologically important yeasts.</title>
        <authorList>
            <consortium name="DOE Joint Genome Institute"/>
            <person name="Riley R."/>
            <person name="Haridas S."/>
            <person name="Wolfe K.H."/>
            <person name="Lopes M.R."/>
            <person name="Hittinger C.T."/>
            <person name="Goker M."/>
            <person name="Salamov A."/>
            <person name="Wisecaver J."/>
            <person name="Long T.M."/>
            <person name="Aerts A.L."/>
            <person name="Barry K."/>
            <person name="Choi C."/>
            <person name="Clum A."/>
            <person name="Coughlan A.Y."/>
            <person name="Deshpande S."/>
            <person name="Douglass A.P."/>
            <person name="Hanson S.J."/>
            <person name="Klenk H.-P."/>
            <person name="Labutti K."/>
            <person name="Lapidus A."/>
            <person name="Lindquist E."/>
            <person name="Lipzen A."/>
            <person name="Meier-Kolthoff J.P."/>
            <person name="Ohm R.A."/>
            <person name="Otillar R.P."/>
            <person name="Pangilinan J."/>
            <person name="Peng Y."/>
            <person name="Rokas A."/>
            <person name="Rosa C.A."/>
            <person name="Scheuner C."/>
            <person name="Sibirny A.A."/>
            <person name="Slot J.C."/>
            <person name="Stielow J.B."/>
            <person name="Sun H."/>
            <person name="Kurtzman C.P."/>
            <person name="Blackwell M."/>
            <person name="Grigoriev I.V."/>
            <person name="Jeffries T.W."/>
        </authorList>
    </citation>
    <scope>NUCLEOTIDE SEQUENCE [LARGE SCALE GENOMIC DNA]</scope>
    <source>
        <strain evidence="19">NRRL YB-2248</strain>
    </source>
</reference>
<dbReference type="InterPro" id="IPR001849">
    <property type="entry name" value="PH_domain"/>
</dbReference>
<evidence type="ECO:0000256" key="8">
    <source>
        <dbReference type="ARBA" id="ARBA00047899"/>
    </source>
</evidence>
<dbReference type="Gene3D" id="1.10.510.10">
    <property type="entry name" value="Transferase(Phosphotransferase) domain 1"/>
    <property type="match status" value="1"/>
</dbReference>
<dbReference type="Proteomes" id="UP000094801">
    <property type="component" value="Unassembled WGS sequence"/>
</dbReference>
<dbReference type="PROSITE" id="PS50003">
    <property type="entry name" value="PH_DOMAIN"/>
    <property type="match status" value="1"/>
</dbReference>
<dbReference type="InterPro" id="IPR000719">
    <property type="entry name" value="Prot_kinase_dom"/>
</dbReference>
<feature type="compositionally biased region" description="Low complexity" evidence="13">
    <location>
        <begin position="1309"/>
        <end position="1322"/>
    </location>
</feature>
<dbReference type="InterPro" id="IPR037278">
    <property type="entry name" value="ARFGAP/RecO"/>
</dbReference>
<comment type="catalytic activity">
    <reaction evidence="9">
        <text>L-seryl-[protein] + ATP = O-phospho-L-seryl-[protein] + ADP + H(+)</text>
        <dbReference type="Rhea" id="RHEA:17989"/>
        <dbReference type="Rhea" id="RHEA-COMP:9863"/>
        <dbReference type="Rhea" id="RHEA-COMP:11604"/>
        <dbReference type="ChEBI" id="CHEBI:15378"/>
        <dbReference type="ChEBI" id="CHEBI:29999"/>
        <dbReference type="ChEBI" id="CHEBI:30616"/>
        <dbReference type="ChEBI" id="CHEBI:83421"/>
        <dbReference type="ChEBI" id="CHEBI:456216"/>
        <dbReference type="EC" id="2.7.11.1"/>
    </reaction>
</comment>
<evidence type="ECO:0000256" key="11">
    <source>
        <dbReference type="PROSITE-ProRule" id="PRU10141"/>
    </source>
</evidence>
<dbReference type="GO" id="GO:0030447">
    <property type="term" value="P:filamentous growth"/>
    <property type="evidence" value="ECO:0007669"/>
    <property type="project" value="UniProtKB-ARBA"/>
</dbReference>
<keyword evidence="10" id="KW-0862">Zinc</keyword>
<evidence type="ECO:0000256" key="7">
    <source>
        <dbReference type="ARBA" id="ARBA00022840"/>
    </source>
</evidence>
<evidence type="ECO:0000256" key="5">
    <source>
        <dbReference type="ARBA" id="ARBA00022741"/>
    </source>
</evidence>
<keyword evidence="3" id="KW-0723">Serine/threonine-protein kinase</keyword>
<keyword evidence="10" id="KW-0863">Zinc-finger</keyword>
<dbReference type="InterPro" id="IPR027267">
    <property type="entry name" value="AH/BAR_dom_sf"/>
</dbReference>
<dbReference type="CDD" id="cd08204">
    <property type="entry name" value="ArfGap"/>
    <property type="match status" value="1"/>
</dbReference>
<gene>
    <name evidence="18" type="ORF">CANARDRAFT_15590</name>
</gene>
<dbReference type="STRING" id="983967.A0A1E4T5Q4"/>
<dbReference type="InterPro" id="IPR050629">
    <property type="entry name" value="STE20/SPS1-PAK"/>
</dbReference>
<dbReference type="GO" id="GO:0005096">
    <property type="term" value="F:GTPase activator activity"/>
    <property type="evidence" value="ECO:0007669"/>
    <property type="project" value="InterPro"/>
</dbReference>
<keyword evidence="19" id="KW-1185">Reference proteome</keyword>
<dbReference type="EMBL" id="KV453848">
    <property type="protein sequence ID" value="ODV87089.1"/>
    <property type="molecule type" value="Genomic_DNA"/>
</dbReference>
<dbReference type="SMART" id="SM00220">
    <property type="entry name" value="S_TKc"/>
    <property type="match status" value="1"/>
</dbReference>
<evidence type="ECO:0000256" key="14">
    <source>
        <dbReference type="SAM" id="SignalP"/>
    </source>
</evidence>
<evidence type="ECO:0000256" key="4">
    <source>
        <dbReference type="ARBA" id="ARBA00022679"/>
    </source>
</evidence>
<feature type="compositionally biased region" description="Polar residues" evidence="13">
    <location>
        <begin position="926"/>
        <end position="945"/>
    </location>
</feature>
<feature type="signal peptide" evidence="14">
    <location>
        <begin position="1"/>
        <end position="19"/>
    </location>
</feature>
<dbReference type="SUPFAM" id="SSF57863">
    <property type="entry name" value="ArfGap/RecO-like zinc finger"/>
    <property type="match status" value="1"/>
</dbReference>
<feature type="compositionally biased region" description="Polar residues" evidence="13">
    <location>
        <begin position="256"/>
        <end position="266"/>
    </location>
</feature>
<feature type="coiled-coil region" evidence="12">
    <location>
        <begin position="297"/>
        <end position="324"/>
    </location>
</feature>
<dbReference type="CDD" id="cd00821">
    <property type="entry name" value="PH"/>
    <property type="match status" value="1"/>
</dbReference>
<feature type="compositionally biased region" description="Polar residues" evidence="13">
    <location>
        <begin position="624"/>
        <end position="633"/>
    </location>
</feature>
<organism evidence="18 19">
    <name type="scientific">[Candida] arabinofermentans NRRL YB-2248</name>
    <dbReference type="NCBI Taxonomy" id="983967"/>
    <lineage>
        <taxon>Eukaryota</taxon>
        <taxon>Fungi</taxon>
        <taxon>Dikarya</taxon>
        <taxon>Ascomycota</taxon>
        <taxon>Saccharomycotina</taxon>
        <taxon>Pichiomycetes</taxon>
        <taxon>Pichiales</taxon>
        <taxon>Pichiaceae</taxon>
        <taxon>Ogataea</taxon>
        <taxon>Ogataea/Candida clade</taxon>
    </lineage>
</organism>
<feature type="binding site" evidence="11">
    <location>
        <position position="1030"/>
    </location>
    <ligand>
        <name>ATP</name>
        <dbReference type="ChEBI" id="CHEBI:30616"/>
    </ligand>
</feature>
<feature type="region of interest" description="Disordered" evidence="13">
    <location>
        <begin position="610"/>
        <end position="659"/>
    </location>
</feature>
<dbReference type="SMART" id="SM00233">
    <property type="entry name" value="PH"/>
    <property type="match status" value="1"/>
</dbReference>
<accession>A0A1E4T5Q4</accession>
<evidence type="ECO:0000256" key="6">
    <source>
        <dbReference type="ARBA" id="ARBA00022777"/>
    </source>
</evidence>
<evidence type="ECO:0000313" key="18">
    <source>
        <dbReference type="EMBL" id="ODV87089.1"/>
    </source>
</evidence>
<name>A0A1E4T5Q4_9ASCO</name>
<dbReference type="FunFam" id="1.10.510.10:FF:000499">
    <property type="entry name" value="Serine/threonine-protein kinase KIC1"/>
    <property type="match status" value="1"/>
</dbReference>
<evidence type="ECO:0000259" key="15">
    <source>
        <dbReference type="PROSITE" id="PS50003"/>
    </source>
</evidence>
<feature type="region of interest" description="Disordered" evidence="13">
    <location>
        <begin position="919"/>
        <end position="945"/>
    </location>
</feature>
<dbReference type="GO" id="GO:0004674">
    <property type="term" value="F:protein serine/threonine kinase activity"/>
    <property type="evidence" value="ECO:0007669"/>
    <property type="project" value="UniProtKB-KW"/>
</dbReference>
<feature type="chain" id="PRO_5009163055" description="non-specific serine/threonine protein kinase" evidence="14">
    <location>
        <begin position="20"/>
        <end position="1454"/>
    </location>
</feature>
<dbReference type="OrthoDB" id="10266696at2759"/>
<evidence type="ECO:0000256" key="12">
    <source>
        <dbReference type="SAM" id="Coils"/>
    </source>
</evidence>
<dbReference type="SUPFAM" id="SSF56112">
    <property type="entry name" value="Protein kinase-like (PK-like)"/>
    <property type="match status" value="1"/>
</dbReference>
<feature type="compositionally biased region" description="Low complexity" evidence="13">
    <location>
        <begin position="644"/>
        <end position="653"/>
    </location>
</feature>
<dbReference type="GO" id="GO:0008270">
    <property type="term" value="F:zinc ion binding"/>
    <property type="evidence" value="ECO:0007669"/>
    <property type="project" value="UniProtKB-KW"/>
</dbReference>
<evidence type="ECO:0000256" key="13">
    <source>
        <dbReference type="SAM" id="MobiDB-lite"/>
    </source>
</evidence>
<dbReference type="Pfam" id="PF01412">
    <property type="entry name" value="ArfGap"/>
    <property type="match status" value="1"/>
</dbReference>
<keyword evidence="6" id="KW-0418">Kinase</keyword>
<evidence type="ECO:0000256" key="2">
    <source>
        <dbReference type="ARBA" id="ARBA00012513"/>
    </source>
</evidence>
<dbReference type="SUPFAM" id="SSF50729">
    <property type="entry name" value="PH domain-like"/>
    <property type="match status" value="1"/>
</dbReference>
<keyword evidence="7 11" id="KW-0067">ATP-binding</keyword>
<dbReference type="PANTHER" id="PTHR48012:SF10">
    <property type="entry name" value="FI20177P1"/>
    <property type="match status" value="1"/>
</dbReference>
<feature type="domain" description="Protein kinase" evidence="16">
    <location>
        <begin position="1001"/>
        <end position="1254"/>
    </location>
</feature>
<keyword evidence="10" id="KW-0479">Metal-binding</keyword>
<dbReference type="GO" id="GO:0005737">
    <property type="term" value="C:cytoplasm"/>
    <property type="evidence" value="ECO:0007669"/>
    <property type="project" value="TreeGrafter"/>
</dbReference>
<keyword evidence="12" id="KW-0175">Coiled coil</keyword>
<dbReference type="Pfam" id="PF00169">
    <property type="entry name" value="PH"/>
    <property type="match status" value="1"/>
</dbReference>
<dbReference type="InterPro" id="IPR001164">
    <property type="entry name" value="ArfGAP_dom"/>
</dbReference>
<keyword evidence="14" id="KW-0732">Signal</keyword>
<feature type="domain" description="Arf-GAP" evidence="17">
    <location>
        <begin position="676"/>
        <end position="798"/>
    </location>
</feature>
<comment type="similarity">
    <text evidence="1">Belongs to the protein kinase superfamily. STE Ser/Thr protein kinase family. STE20 subfamily.</text>
</comment>
<evidence type="ECO:0000256" key="9">
    <source>
        <dbReference type="ARBA" id="ARBA00048679"/>
    </source>
</evidence>
<feature type="region of interest" description="Disordered" evidence="13">
    <location>
        <begin position="256"/>
        <end position="287"/>
    </location>
</feature>
<feature type="region of interest" description="Disordered" evidence="13">
    <location>
        <begin position="1309"/>
        <end position="1352"/>
    </location>
</feature>
<dbReference type="GO" id="GO:0005524">
    <property type="term" value="F:ATP binding"/>
    <property type="evidence" value="ECO:0007669"/>
    <property type="project" value="UniProtKB-UniRule"/>
</dbReference>
<dbReference type="PROSITE" id="PS00107">
    <property type="entry name" value="PROTEIN_KINASE_ATP"/>
    <property type="match status" value="1"/>
</dbReference>
<keyword evidence="4" id="KW-0808">Transferase</keyword>
<feature type="compositionally biased region" description="Acidic residues" evidence="13">
    <location>
        <begin position="1329"/>
        <end position="1338"/>
    </location>
</feature>
<dbReference type="Gene3D" id="2.30.29.30">
    <property type="entry name" value="Pleckstrin-homology domain (PH domain)/Phosphotyrosine-binding domain (PTB)"/>
    <property type="match status" value="1"/>
</dbReference>
<feature type="domain" description="PH" evidence="15">
    <location>
        <begin position="504"/>
        <end position="603"/>
    </location>
</feature>
<dbReference type="Gene3D" id="1.10.220.150">
    <property type="entry name" value="Arf GTPase activating protein"/>
    <property type="match status" value="1"/>
</dbReference>
<dbReference type="InterPro" id="IPR011993">
    <property type="entry name" value="PH-like_dom_sf"/>
</dbReference>
<sequence length="1454" mass="163604">MQFSSVLLFASAAVAYTSSVYETSFETVVVSSTIYSCDSTVTDCPYATSSASNSSSTVSTYEGAAAGFGSYYAAGAAAVAAGAFLTFDIIFILTMDSIVASIIKDVNVSNRSSGMIYLKLIDSNNNPVYDIDFRTSKLVHGEPLQLIQDGSQDNHMILKVPYKCSKVKIYYNDIPNSSTGDSTIYAVKTVANNKTTFTKNSSKSSSASSTRSFEIPLDQSEIGKLDFQLFENEVLVSSISIYRDSNVPDVTSPSTNIIPVTFPDPTTNKKNDTTSLQQQKNPFPISMEDGPIFRETINEYEMKIPKVKQAIKLANDNLANYENLSKQMITSRSSLINSLGNIGSMLPEFYNCEFDKSMMNDLEGLADENKSTIQKLRFKIQSSTKASNFETNMTMKKKTFEEESKKYYEWLSKLLSSGKSKDEKFLLKRKAFELAKIDYFNFLIDTFVSLIYDFLSYDNKFTRYYNEFKTKRQKSRASIENAKSIQELSIELYKIQKPPGGDGNTRKSGILFTQGGQGKSGWHKQWVVLRNGKLTEYMDWRKGTSKRNEPIDISLSSTKPLDLVDKRKNCFRIITSTGIEHLFQAVSEEDRDSWIQSLYDAGQMINYRGQNNNSNINNNGSGSTRVNEGSTTIPDYKKISEPVNNSNGNNNSSAKQYQDNLSVDDLRKRRVSSVSFDNLRLVQNVDESNHTCCDCGSNESVEWVSINLLIVFCVKCSSCHRSLGTSISKVKSLKLDSFTKETSKLLTGINNKVSNTIYEELISTNDKISPSSSDDERLKFITDKYSNKKFVKKSYSGSRTNLLIHGVRTHNYSEILHSFALGVDKNVKLTKHLPASDSSGDIGAGSKEDTVVHFSIFEYALSYGLTFKDNKTGKVELIFDVAELLILNGTDCGEIVQDHTGIPEQAKIYWKKKIERLKGNSGGPRSASSLPKLQIPSPSSHSNVAMRTRSNISSAGSSNSPIGNKVASYTSSLLTMLGKMDSMTLRRYKDSCQNTDPLNLVKLGECIGRGNFGDVYKGELKKDGTIVAVKIIDLERSDDDIPILIQEINFLRDLNSDKITKYYDTFIKDVTMWIVMEYCGAGSCADFLKCFKKLSETVVAYILKETTKGLEYLHSNGKIHRDIKAANILVTENGDVKLADFGVSGQLSSYCFKKDTFVGTPFWMAPEIISRRTGYDEKVDIWSLGITAIEMITGSPPYSNEEPMKTIFKIPERDPPILKGNQYGNYLKQFVESCLKKNPEDRLSATELLRCKFLYKVRHRYPNPLLPLIKERSTKIQKFQRKPKIPLNFEESQVGQIIDWEFDPTIKQQSSFRRSQKQQQQQQRRRFEDDADSEDDNVEDRSVLKEVSAGTPSTSPLCFYRSGDCNNASISHQQHNMVDEYSSEKENREPNSALYYSSLLTNVLNSRRKLSSSNHMKRKLGIITETFEELEVMYSGISELICHDLYNRMKDVQL</sequence>
<dbReference type="PROSITE" id="PS50011">
    <property type="entry name" value="PROTEIN_KINASE_DOM"/>
    <property type="match status" value="1"/>
</dbReference>
<dbReference type="Gene3D" id="1.20.1270.60">
    <property type="entry name" value="Arfaptin homology (AH) domain/BAR domain"/>
    <property type="match status" value="1"/>
</dbReference>
<dbReference type="SMART" id="SM00105">
    <property type="entry name" value="ArfGap"/>
    <property type="match status" value="1"/>
</dbReference>
<evidence type="ECO:0000256" key="3">
    <source>
        <dbReference type="ARBA" id="ARBA00022527"/>
    </source>
</evidence>
<dbReference type="EC" id="2.7.11.1" evidence="2"/>
<evidence type="ECO:0000259" key="16">
    <source>
        <dbReference type="PROSITE" id="PS50011"/>
    </source>
</evidence>
<comment type="catalytic activity">
    <reaction evidence="8">
        <text>L-threonyl-[protein] + ATP = O-phospho-L-threonyl-[protein] + ADP + H(+)</text>
        <dbReference type="Rhea" id="RHEA:46608"/>
        <dbReference type="Rhea" id="RHEA-COMP:11060"/>
        <dbReference type="Rhea" id="RHEA-COMP:11605"/>
        <dbReference type="ChEBI" id="CHEBI:15378"/>
        <dbReference type="ChEBI" id="CHEBI:30013"/>
        <dbReference type="ChEBI" id="CHEBI:30616"/>
        <dbReference type="ChEBI" id="CHEBI:61977"/>
        <dbReference type="ChEBI" id="CHEBI:456216"/>
        <dbReference type="EC" id="2.7.11.1"/>
    </reaction>
</comment>
<dbReference type="InterPro" id="IPR017441">
    <property type="entry name" value="Protein_kinase_ATP_BS"/>
</dbReference>
<evidence type="ECO:0000313" key="19">
    <source>
        <dbReference type="Proteomes" id="UP000094801"/>
    </source>
</evidence>
<evidence type="ECO:0000259" key="17">
    <source>
        <dbReference type="PROSITE" id="PS50115"/>
    </source>
</evidence>
<dbReference type="InterPro" id="IPR011009">
    <property type="entry name" value="Kinase-like_dom_sf"/>
</dbReference>
<dbReference type="PANTHER" id="PTHR48012">
    <property type="entry name" value="STERILE20-LIKE KINASE, ISOFORM B-RELATED"/>
    <property type="match status" value="1"/>
</dbReference>
<evidence type="ECO:0000256" key="10">
    <source>
        <dbReference type="PROSITE-ProRule" id="PRU00288"/>
    </source>
</evidence>
<dbReference type="PROSITE" id="PS50115">
    <property type="entry name" value="ARFGAP"/>
    <property type="match status" value="1"/>
</dbReference>
<keyword evidence="5 11" id="KW-0547">Nucleotide-binding</keyword>
<evidence type="ECO:0000256" key="1">
    <source>
        <dbReference type="ARBA" id="ARBA00008874"/>
    </source>
</evidence>
<feature type="compositionally biased region" description="Low complexity" evidence="13">
    <location>
        <begin position="610"/>
        <end position="623"/>
    </location>
</feature>
<dbReference type="SUPFAM" id="SSF103657">
    <property type="entry name" value="BAR/IMD domain-like"/>
    <property type="match status" value="1"/>
</dbReference>
<protein>
    <recommendedName>
        <fullName evidence="2">non-specific serine/threonine protein kinase</fullName>
        <ecNumber evidence="2">2.7.11.1</ecNumber>
    </recommendedName>
</protein>
<dbReference type="InterPro" id="IPR038508">
    <property type="entry name" value="ArfGAP_dom_sf"/>
</dbReference>
<dbReference type="Pfam" id="PF00069">
    <property type="entry name" value="Pkinase"/>
    <property type="match status" value="1"/>
</dbReference>
<proteinExistence type="inferred from homology"/>